<dbReference type="EMBL" id="JBFDAA010000014">
    <property type="protein sequence ID" value="KAL1122036.1"/>
    <property type="molecule type" value="Genomic_DNA"/>
</dbReference>
<comment type="caution">
    <text evidence="2">The sequence shown here is derived from an EMBL/GenBank/DDBJ whole genome shotgun (WGS) entry which is preliminary data.</text>
</comment>
<feature type="region of interest" description="Disordered" evidence="1">
    <location>
        <begin position="1562"/>
        <end position="1693"/>
    </location>
</feature>
<reference evidence="2 3" key="1">
    <citation type="submission" date="2024-07" db="EMBL/GenBank/DDBJ databases">
        <title>Chromosome-level genome assembly of the water stick insect Ranatra chinensis (Heteroptera: Nepidae).</title>
        <authorList>
            <person name="Liu X."/>
        </authorList>
    </citation>
    <scope>NUCLEOTIDE SEQUENCE [LARGE SCALE GENOMIC DNA]</scope>
    <source>
        <strain evidence="2">Cailab_2021Rc</strain>
        <tissue evidence="2">Muscle</tissue>
    </source>
</reference>
<accession>A0ABD0Y3M5</accession>
<feature type="region of interest" description="Disordered" evidence="1">
    <location>
        <begin position="1406"/>
        <end position="1441"/>
    </location>
</feature>
<feature type="compositionally biased region" description="Basic and acidic residues" evidence="1">
    <location>
        <begin position="362"/>
        <end position="380"/>
    </location>
</feature>
<feature type="compositionally biased region" description="Polar residues" evidence="1">
    <location>
        <begin position="1111"/>
        <end position="1120"/>
    </location>
</feature>
<feature type="region of interest" description="Disordered" evidence="1">
    <location>
        <begin position="1331"/>
        <end position="1367"/>
    </location>
</feature>
<feature type="compositionally biased region" description="Basic and acidic residues" evidence="1">
    <location>
        <begin position="1877"/>
        <end position="1888"/>
    </location>
</feature>
<feature type="compositionally biased region" description="Basic and acidic residues" evidence="1">
    <location>
        <begin position="567"/>
        <end position="585"/>
    </location>
</feature>
<feature type="compositionally biased region" description="Polar residues" evidence="1">
    <location>
        <begin position="1348"/>
        <end position="1365"/>
    </location>
</feature>
<gene>
    <name evidence="2" type="ORF">AAG570_003442</name>
</gene>
<feature type="region of interest" description="Disordered" evidence="1">
    <location>
        <begin position="1479"/>
        <end position="1517"/>
    </location>
</feature>
<feature type="region of interest" description="Disordered" evidence="1">
    <location>
        <begin position="1855"/>
        <end position="1920"/>
    </location>
</feature>
<feature type="compositionally biased region" description="Basic and acidic residues" evidence="1">
    <location>
        <begin position="1479"/>
        <end position="1491"/>
    </location>
</feature>
<keyword evidence="3" id="KW-1185">Reference proteome</keyword>
<dbReference type="Proteomes" id="UP001558652">
    <property type="component" value="Unassembled WGS sequence"/>
</dbReference>
<organism evidence="2 3">
    <name type="scientific">Ranatra chinensis</name>
    <dbReference type="NCBI Taxonomy" id="642074"/>
    <lineage>
        <taxon>Eukaryota</taxon>
        <taxon>Metazoa</taxon>
        <taxon>Ecdysozoa</taxon>
        <taxon>Arthropoda</taxon>
        <taxon>Hexapoda</taxon>
        <taxon>Insecta</taxon>
        <taxon>Pterygota</taxon>
        <taxon>Neoptera</taxon>
        <taxon>Paraneoptera</taxon>
        <taxon>Hemiptera</taxon>
        <taxon>Heteroptera</taxon>
        <taxon>Panheteroptera</taxon>
        <taxon>Nepomorpha</taxon>
        <taxon>Nepidae</taxon>
        <taxon>Ranatrinae</taxon>
        <taxon>Ranatra</taxon>
    </lineage>
</organism>
<feature type="region of interest" description="Disordered" evidence="1">
    <location>
        <begin position="2150"/>
        <end position="2169"/>
    </location>
</feature>
<feature type="compositionally biased region" description="Polar residues" evidence="1">
    <location>
        <begin position="174"/>
        <end position="193"/>
    </location>
</feature>
<name>A0ABD0Y3M5_9HEMI</name>
<proteinExistence type="predicted"/>
<feature type="compositionally biased region" description="Basic and acidic residues" evidence="1">
    <location>
        <begin position="308"/>
        <end position="352"/>
    </location>
</feature>
<feature type="compositionally biased region" description="Polar residues" evidence="1">
    <location>
        <begin position="1892"/>
        <end position="1920"/>
    </location>
</feature>
<feature type="compositionally biased region" description="Polar residues" evidence="1">
    <location>
        <begin position="492"/>
        <end position="501"/>
    </location>
</feature>
<feature type="compositionally biased region" description="Basic and acidic residues" evidence="1">
    <location>
        <begin position="477"/>
        <end position="491"/>
    </location>
</feature>
<protein>
    <submittedName>
        <fullName evidence="2">Uncharacterized protein</fullName>
    </submittedName>
</protein>
<sequence>MASKRQNMFFENKKQETTEIGPCNLPPFCILTSAGYSSSSKETIEDCTQILDTTSGSNIKFGGNVTFNEKLKMCTDISQLFPRFQHDLSKVISPAHKKRKEKNKLKESSLNNTAPNDSEAKISVFKKPVKKHSLNLQFDSSLDESIKETNDKRRNIFKKKIVKDESLNIDSCAQESETNTTAESNNSGRTSLISDEGDKSRDKMFRFKKSVNRRVSMKLDSILDSSRDTSDMVETSGIRSTVFKRQSRRVSLKVNSILDSLSEGEMSVEEQGSEMDFTNGRPETVESQNGSNLRDLNLDSSNGSESVDDNKDKEPLHDEICENDNPDHFDVVGSREDKKISENSHTGVDKNESAVIDSNLIGDKKDNVCLPKETREKSGADDSEAAASQEDEKLSAVKNSDLIDGDKGRDFIPNEICGKSSADNGQEDEKLSEVCWPHESSVNNPNLIDDNKDERCLPDEIREKSSPHNSDADDGQEEKNIPDNICREENKNGSPLNNSKCNKVKKSLPNGIFRKSSADNFYVDNNCPGTNKSESAIDGSELVDDKKDKGCVLGEICVKSNSDNLDTDNRKLSENNCRDENKNESASDDPELIYDKEGKECFPDKICEKSNSDESNRKLSENCFPDGNQIESSISNHEQVKECSLDKICERNNSVNSDKGNEKLSENSFSNTNRKFKLPLHSIREAGNSLEDNSRSGKIPEESTNAESYATVSQEHYSESIINQKSLMPSSEESQFKPSQETCNDSGINIRNSKEQSSKNISHCNLKLSEPIGHDVNISSGGKCSKTNILKDEHPDSTLRNRQSIERLDITGQAVSTSIGTCLPGIRRSKLFNLSGEEVEMDLSIPVLHCSEPVPENISSTHSSKNISGIDDDFCPKKDPSEITQSPVDATERNTTYIVDAGSHSKTFTITGNMDISAVVKNVDVTYVVEDKPVQAKERTYVFNRTFNLDVLSDNQESACTNSENNTDSQVSVESNEVVNKMEKVDVVANLSKVLNKDESEVGCISEKSANETSEANHEDNENIKLIFDYFTESTDENSDGSDVMPDRRNNSQITEPSDIRLSFKENCLSENSSGEHSPKRLSMQKDKHSSDVGQQTETNQPGDGPEIGLNNKTIDGTNNKNISVSLSVRKDVILEQSSPNSNKCREISEVEVGQKSMGEAHSTHHENASGCCKLDEVITGPTDGNQGERRTQSLIGTENSFPLVQKEVREEGMCGELVESENSSCKLSRREAKSLILQEQSVRDSCAKEGDKFDNSVRNENVMSPSRGGEIECVGQINLQNSAKDGGIMSTHSIVSTEIQKVSISAGLHSVEEKKNQSACEDSLSGKADLQLYKSSTTDRPNRGSENKTGQSLPTDNAGKSMNSDECGKELCYDPLPCTEKIEVVTSFVTLEKCTTDEAGKTNFKAGEKQTHSDNQLSSKTHDVNKQNVSEDRSEIKGNVPNLGRFEDDNLMVVQERKVDDVCDKIILTECIVHEEKKGQSENLDNRKGNPETPKIVNLKNTDKHSTPGSRQSDNNCKEIINSFNVPDITIDISRISQDSVIPCIRGKGKWQSTPLPKKMANMAYSSDSDSGNLRRSTRIRKLKDYPRLETTPVAGPPSIVIKEKTDDILSSKGVQVSKSTGTSSADDNTEGSSKRNVEGKSPNGLNTTKLKMSATESSKNVSKKSNRSGNVKSLSPHITDQDPSARTENNGNLFSCKSIQVTKTFVESNTENSTSVNKQVTDNNSLRTHQTVFKKPDVNNKDDSIGLRPKRKCSDTFARKLDDITNVAAVHKPKKKKSVTFNQKLQQISLNASDVSYDSHEKRTFNKQASKSVMGPPDSIYLGNSKIAKGNKSVFSSKKMHSQFSSSIELSIIPRDDRGQPRKNANIYQSTPYPRGKDRSVNKPEEGNNVMMNKSTQMSRNFTTENSADLDTSKTQTPVRSYNTRNKSAIVNDVEPAVDTTLKGKRKVSQDRGDVTVSGIKKLCTDIDNEHETSNDIILHDQRVSRRRGMDNDEDSEFSNTMTELVPSTCTIRNSHNDTTNKNSTTGNKKFCDVHSSVFADVESLYSDCDAAPNSLLSTDVPLSPNSTCYSRSTVIPTETEITRNDSVQPISCYEEEFSNGIIENSAIRSVGDEISEIDLTSSNCASFRSNRSGSYQVLDTSLMAKRRRKGGVSGHKKQGRNKLGKDSIFYSPDRKKAAPSKLADLTINGVAYKNPKMFKPVPWVRKRLYDFLEKVLGPSYDIETKMVSERFVAFLTCHVNNALMFEQNCDIPVDILKTELFRLNICKSELEYYTFLYRYTPKEYYKKALPIGAAPVVGYGTFNMKLLEDPRNSDTTAPAIALKATSEWPP</sequence>
<evidence type="ECO:0000313" key="3">
    <source>
        <dbReference type="Proteomes" id="UP001558652"/>
    </source>
</evidence>
<feature type="region of interest" description="Disordered" evidence="1">
    <location>
        <begin position="95"/>
        <end position="121"/>
    </location>
</feature>
<feature type="region of interest" description="Disordered" evidence="1">
    <location>
        <begin position="561"/>
        <end position="594"/>
    </location>
</feature>
<evidence type="ECO:0000256" key="1">
    <source>
        <dbReference type="SAM" id="MobiDB-lite"/>
    </source>
</evidence>
<feature type="compositionally biased region" description="Basic residues" evidence="1">
    <location>
        <begin position="2150"/>
        <end position="2165"/>
    </location>
</feature>
<feature type="compositionally biased region" description="Polar residues" evidence="1">
    <location>
        <begin position="1614"/>
        <end position="1628"/>
    </location>
</feature>
<feature type="compositionally biased region" description="Polar residues" evidence="1">
    <location>
        <begin position="285"/>
        <end position="305"/>
    </location>
</feature>
<feature type="region of interest" description="Disordered" evidence="1">
    <location>
        <begin position="174"/>
        <end position="199"/>
    </location>
</feature>
<feature type="compositionally biased region" description="Polar residues" evidence="1">
    <location>
        <begin position="1645"/>
        <end position="1658"/>
    </location>
</feature>
<feature type="region of interest" description="Disordered" evidence="1">
    <location>
        <begin position="685"/>
        <end position="706"/>
    </location>
</feature>
<feature type="compositionally biased region" description="Polar residues" evidence="1">
    <location>
        <begin position="1092"/>
        <end position="1102"/>
    </location>
</feature>
<feature type="region of interest" description="Disordered" evidence="1">
    <location>
        <begin position="1035"/>
        <end position="1120"/>
    </location>
</feature>
<feature type="region of interest" description="Disordered" evidence="1">
    <location>
        <begin position="262"/>
        <end position="504"/>
    </location>
</feature>
<evidence type="ECO:0000313" key="2">
    <source>
        <dbReference type="EMBL" id="KAL1122036.1"/>
    </source>
</evidence>
<feature type="compositionally biased region" description="Basic and acidic residues" evidence="1">
    <location>
        <begin position="1421"/>
        <end position="1437"/>
    </location>
</feature>
<feature type="compositionally biased region" description="Polar residues" evidence="1">
    <location>
        <begin position="1565"/>
        <end position="1576"/>
    </location>
</feature>
<feature type="compositionally biased region" description="Basic and acidic residues" evidence="1">
    <location>
        <begin position="449"/>
        <end position="466"/>
    </location>
</feature>
<feature type="compositionally biased region" description="Basic and acidic residues" evidence="1">
    <location>
        <begin position="692"/>
        <end position="701"/>
    </location>
</feature>